<gene>
    <name evidence="1" type="ORF">SAMN02910377_00104</name>
</gene>
<reference evidence="2" key="1">
    <citation type="submission" date="2016-10" db="EMBL/GenBank/DDBJ databases">
        <authorList>
            <person name="Varghese N."/>
        </authorList>
    </citation>
    <scope>NUCLEOTIDE SEQUENCE [LARGE SCALE GENOMIC DNA]</scope>
    <source>
        <strain evidence="2">ACV-9</strain>
    </source>
</reference>
<protein>
    <submittedName>
        <fullName evidence="1">Uncharacterized protein</fullName>
    </submittedName>
</protein>
<accession>A0A1H7EV63</accession>
<dbReference type="Proteomes" id="UP000182321">
    <property type="component" value="Unassembled WGS sequence"/>
</dbReference>
<dbReference type="EMBL" id="FNZX01000003">
    <property type="protein sequence ID" value="SEK17749.1"/>
    <property type="molecule type" value="Genomic_DNA"/>
</dbReference>
<evidence type="ECO:0000313" key="1">
    <source>
        <dbReference type="EMBL" id="SEK17749.1"/>
    </source>
</evidence>
<dbReference type="AlphaFoldDB" id="A0A1H7EV63"/>
<sequence length="186" mass="21312">MESKRNVSVIRDADGNNIVMINDVIFKGKKSLDWEAVEKYVRSYVGDFYEIAEDKEIIYIGSDLPTEYAGSIYTKKLRGALTKAKANAAQGIPEMIEIASNCEYEANRKNKHNRNAQKGWYRYDTRFAIPIYDEDDNIRGYNVFYARLLIRHSSSGKKYLYDVLEIKKETSKSCQAEALPGNKPIS</sequence>
<evidence type="ECO:0000313" key="2">
    <source>
        <dbReference type="Proteomes" id="UP000182321"/>
    </source>
</evidence>
<keyword evidence="2" id="KW-1185">Reference proteome</keyword>
<proteinExistence type="predicted"/>
<name>A0A1H7EV63_9FIRM</name>
<dbReference type="RefSeq" id="WP_143063517.1">
    <property type="nucleotide sequence ID" value="NZ_FNZX01000003.1"/>
</dbReference>
<organism evidence="1 2">
    <name type="scientific">Pseudobutyrivibrio ruminis</name>
    <dbReference type="NCBI Taxonomy" id="46206"/>
    <lineage>
        <taxon>Bacteria</taxon>
        <taxon>Bacillati</taxon>
        <taxon>Bacillota</taxon>
        <taxon>Clostridia</taxon>
        <taxon>Lachnospirales</taxon>
        <taxon>Lachnospiraceae</taxon>
        <taxon>Pseudobutyrivibrio</taxon>
    </lineage>
</organism>